<reference evidence="2 3" key="1">
    <citation type="submission" date="2017-09" db="EMBL/GenBank/DDBJ databases">
        <authorList>
            <person name="Ehlers B."/>
            <person name="Leendertz F.H."/>
        </authorList>
    </citation>
    <scope>NUCLEOTIDE SEQUENCE [LARGE SCALE GENOMIC DNA]</scope>
    <source>
        <strain evidence="2 3">DSM 27208</strain>
    </source>
</reference>
<dbReference type="InterPro" id="IPR016181">
    <property type="entry name" value="Acyl_CoA_acyltransferase"/>
</dbReference>
<protein>
    <submittedName>
        <fullName evidence="2">L-amino acid N-acyltransferase YncA</fullName>
    </submittedName>
</protein>
<keyword evidence="2" id="KW-0808">Transferase</keyword>
<proteinExistence type="predicted"/>
<dbReference type="Proteomes" id="UP000219453">
    <property type="component" value="Unassembled WGS sequence"/>
</dbReference>
<dbReference type="PANTHER" id="PTHR43072:SF52">
    <property type="entry name" value="GCN5-RELATED N-ACETYLTRANSFERASE"/>
    <property type="match status" value="1"/>
</dbReference>
<dbReference type="PROSITE" id="PS51186">
    <property type="entry name" value="GNAT"/>
    <property type="match status" value="1"/>
</dbReference>
<accession>A0A285NTH0</accession>
<dbReference type="EMBL" id="OBEJ01000002">
    <property type="protein sequence ID" value="SNZ12790.1"/>
    <property type="molecule type" value="Genomic_DNA"/>
</dbReference>
<dbReference type="Pfam" id="PF00583">
    <property type="entry name" value="Acetyltransf_1"/>
    <property type="match status" value="1"/>
</dbReference>
<dbReference type="Gene3D" id="3.40.630.30">
    <property type="match status" value="1"/>
</dbReference>
<dbReference type="GO" id="GO:0016747">
    <property type="term" value="F:acyltransferase activity, transferring groups other than amino-acyl groups"/>
    <property type="evidence" value="ECO:0007669"/>
    <property type="project" value="InterPro"/>
</dbReference>
<dbReference type="RefSeq" id="WP_097008846.1">
    <property type="nucleotide sequence ID" value="NZ_OBEJ01000002.1"/>
</dbReference>
<evidence type="ECO:0000313" key="3">
    <source>
        <dbReference type="Proteomes" id="UP000219453"/>
    </source>
</evidence>
<dbReference type="CDD" id="cd04301">
    <property type="entry name" value="NAT_SF"/>
    <property type="match status" value="1"/>
</dbReference>
<feature type="domain" description="N-acetyltransferase" evidence="1">
    <location>
        <begin position="84"/>
        <end position="242"/>
    </location>
</feature>
<organism evidence="2 3">
    <name type="scientific">Natronoarchaeum philippinense</name>
    <dbReference type="NCBI Taxonomy" id="558529"/>
    <lineage>
        <taxon>Archaea</taxon>
        <taxon>Methanobacteriati</taxon>
        <taxon>Methanobacteriota</taxon>
        <taxon>Stenosarchaea group</taxon>
        <taxon>Halobacteria</taxon>
        <taxon>Halobacteriales</taxon>
        <taxon>Natronoarchaeaceae</taxon>
    </lineage>
</organism>
<dbReference type="PANTHER" id="PTHR43072">
    <property type="entry name" value="N-ACETYLTRANSFERASE"/>
    <property type="match status" value="1"/>
</dbReference>
<evidence type="ECO:0000259" key="1">
    <source>
        <dbReference type="PROSITE" id="PS51186"/>
    </source>
</evidence>
<keyword evidence="2" id="KW-0012">Acyltransferase</keyword>
<dbReference type="SUPFAM" id="SSF55729">
    <property type="entry name" value="Acyl-CoA N-acyltransferases (Nat)"/>
    <property type="match status" value="1"/>
</dbReference>
<evidence type="ECO:0000313" key="2">
    <source>
        <dbReference type="EMBL" id="SNZ12790.1"/>
    </source>
</evidence>
<sequence>MGTAKSPQFDHRDRQRIYEYVERRGTVDPEVARSELLPADGRGFRHHVSMLRRDGYLTLTDGGDLSVARKDAGREVFTENGLAFAVRPARQEDLTGLVGAIRRIAERSDHVVAEAVARELEREDALVGHSAIESRRFFVATVNEEIVGWVHVRASELAKLRHTAELTVGVLPEYRGHGVGSRLLDRGVSWAADAGHEKVYQSVPATNETAIDFLDARGWETEAIREDHYRIDGEYVDEVMLAVEL</sequence>
<dbReference type="OrthoDB" id="55684at2157"/>
<name>A0A285NTH0_NATPI</name>
<dbReference type="InterPro" id="IPR000182">
    <property type="entry name" value="GNAT_dom"/>
</dbReference>
<keyword evidence="3" id="KW-1185">Reference proteome</keyword>
<dbReference type="AlphaFoldDB" id="A0A285NTH0"/>
<gene>
    <name evidence="2" type="ORF">SAMN06269185_1926</name>
</gene>